<dbReference type="PANTHER" id="PTHR43821:SF1">
    <property type="entry name" value="NAD(P)H NITROREDUCTASE YDJA-RELATED"/>
    <property type="match status" value="1"/>
</dbReference>
<dbReference type="PIRSF" id="PIRSF000232">
    <property type="entry name" value="YdjA"/>
    <property type="match status" value="1"/>
</dbReference>
<evidence type="ECO:0000256" key="8">
    <source>
        <dbReference type="PIRNR" id="PIRNR000232"/>
    </source>
</evidence>
<keyword evidence="4 8" id="KW-0288">FMN</keyword>
<dbReference type="Pfam" id="PF00881">
    <property type="entry name" value="Nitroreductase"/>
    <property type="match status" value="1"/>
</dbReference>
<evidence type="ECO:0000256" key="3">
    <source>
        <dbReference type="ARBA" id="ARBA00022630"/>
    </source>
</evidence>
<accession>A0ABZ2L020</accession>
<dbReference type="EMBL" id="CP089983">
    <property type="protein sequence ID" value="WXB04281.1"/>
    <property type="molecule type" value="Genomic_DNA"/>
</dbReference>
<dbReference type="InterPro" id="IPR026021">
    <property type="entry name" value="YdjA-like"/>
</dbReference>
<dbReference type="PANTHER" id="PTHR43821">
    <property type="entry name" value="NAD(P)H NITROREDUCTASE YDJA-RELATED"/>
    <property type="match status" value="1"/>
</dbReference>
<name>A0ABZ2L020_9BACT</name>
<sequence length="207" mass="22150">MSGLRHTQEQKKLVSHVILTRRSVSALTEPGPTPDELTTLLRAAVSVPDHGQLRPYRFVVVRGNGRERFGDALAAAAAESRPDLAPGVLAKVKNKAFVAPALIALIASPRPGANIPEWEQVAAASCTGYAILLTAHTLGLGAIWKTSPYHDGADLRSLLALGPNERLLGWVNLGQPVRPLDNEERPDIDLKAVAAVLEESAILPFEV</sequence>
<comment type="similarity">
    <text evidence="2 8">Belongs to the nitroreductase family.</text>
</comment>
<dbReference type="Proteomes" id="UP001374803">
    <property type="component" value="Chromosome"/>
</dbReference>
<evidence type="ECO:0000256" key="5">
    <source>
        <dbReference type="ARBA" id="ARBA00022857"/>
    </source>
</evidence>
<evidence type="ECO:0000256" key="2">
    <source>
        <dbReference type="ARBA" id="ARBA00007118"/>
    </source>
</evidence>
<protein>
    <recommendedName>
        <fullName evidence="8">Putative NAD(P)H nitroreductase</fullName>
        <ecNumber evidence="8">1.-.-.-</ecNumber>
    </recommendedName>
</protein>
<keyword evidence="6 8" id="KW-0560">Oxidoreductase</keyword>
<proteinExistence type="inferred from homology"/>
<evidence type="ECO:0000256" key="7">
    <source>
        <dbReference type="ARBA" id="ARBA00023027"/>
    </source>
</evidence>
<dbReference type="InterPro" id="IPR029479">
    <property type="entry name" value="Nitroreductase"/>
</dbReference>
<dbReference type="InterPro" id="IPR000415">
    <property type="entry name" value="Nitroreductase-like"/>
</dbReference>
<evidence type="ECO:0000313" key="10">
    <source>
        <dbReference type="EMBL" id="WXB04281.1"/>
    </source>
</evidence>
<dbReference type="Gene3D" id="3.40.109.10">
    <property type="entry name" value="NADH Oxidase"/>
    <property type="match status" value="1"/>
</dbReference>
<evidence type="ECO:0000256" key="6">
    <source>
        <dbReference type="ARBA" id="ARBA00023002"/>
    </source>
</evidence>
<comment type="cofactor">
    <cofactor evidence="1 8">
        <name>FMN</name>
        <dbReference type="ChEBI" id="CHEBI:58210"/>
    </cofactor>
</comment>
<organism evidence="10 11">
    <name type="scientific">Pendulispora rubella</name>
    <dbReference type="NCBI Taxonomy" id="2741070"/>
    <lineage>
        <taxon>Bacteria</taxon>
        <taxon>Pseudomonadati</taxon>
        <taxon>Myxococcota</taxon>
        <taxon>Myxococcia</taxon>
        <taxon>Myxococcales</taxon>
        <taxon>Sorangiineae</taxon>
        <taxon>Pendulisporaceae</taxon>
        <taxon>Pendulispora</taxon>
    </lineage>
</organism>
<reference evidence="10" key="1">
    <citation type="submission" date="2021-12" db="EMBL/GenBank/DDBJ databases">
        <title>Discovery of the Pendulisporaceae a myxobacterial family with distinct sporulation behavior and unique specialized metabolism.</title>
        <authorList>
            <person name="Garcia R."/>
            <person name="Popoff A."/>
            <person name="Bader C.D."/>
            <person name="Loehr J."/>
            <person name="Walesch S."/>
            <person name="Walt C."/>
            <person name="Boldt J."/>
            <person name="Bunk B."/>
            <person name="Haeckl F.J.F.P.J."/>
            <person name="Gunesch A.P."/>
            <person name="Birkelbach J."/>
            <person name="Nuebel U."/>
            <person name="Pietschmann T."/>
            <person name="Bach T."/>
            <person name="Mueller R."/>
        </authorList>
    </citation>
    <scope>NUCLEOTIDE SEQUENCE</scope>
    <source>
        <strain evidence="10">MSr11367</strain>
    </source>
</reference>
<keyword evidence="7 8" id="KW-0520">NAD</keyword>
<evidence type="ECO:0000259" key="9">
    <source>
        <dbReference type="Pfam" id="PF00881"/>
    </source>
</evidence>
<gene>
    <name evidence="10" type="ORF">LVJ94_46180</name>
</gene>
<dbReference type="EC" id="1.-.-.-" evidence="8"/>
<feature type="domain" description="Nitroreductase" evidence="9">
    <location>
        <begin position="18"/>
        <end position="174"/>
    </location>
</feature>
<evidence type="ECO:0000256" key="1">
    <source>
        <dbReference type="ARBA" id="ARBA00001917"/>
    </source>
</evidence>
<dbReference type="CDD" id="cd02135">
    <property type="entry name" value="YdjA-like"/>
    <property type="match status" value="1"/>
</dbReference>
<keyword evidence="11" id="KW-1185">Reference proteome</keyword>
<dbReference type="InterPro" id="IPR052530">
    <property type="entry name" value="NAD(P)H_nitroreductase"/>
</dbReference>
<dbReference type="RefSeq" id="WP_394833918.1">
    <property type="nucleotide sequence ID" value="NZ_CP089929.1"/>
</dbReference>
<dbReference type="SUPFAM" id="SSF55469">
    <property type="entry name" value="FMN-dependent nitroreductase-like"/>
    <property type="match status" value="1"/>
</dbReference>
<evidence type="ECO:0000313" key="11">
    <source>
        <dbReference type="Proteomes" id="UP001374803"/>
    </source>
</evidence>
<evidence type="ECO:0000256" key="4">
    <source>
        <dbReference type="ARBA" id="ARBA00022643"/>
    </source>
</evidence>
<keyword evidence="5 8" id="KW-0521">NADP</keyword>
<keyword evidence="3 8" id="KW-0285">Flavoprotein</keyword>